<dbReference type="SMART" id="SM00225">
    <property type="entry name" value="BTB"/>
    <property type="match status" value="1"/>
</dbReference>
<dbReference type="GeneID" id="140708234"/>
<dbReference type="RefSeq" id="XP_072859708.1">
    <property type="nucleotide sequence ID" value="XM_073003607.1"/>
</dbReference>
<protein>
    <submittedName>
        <fullName evidence="5">LOW QUALITY PROTEIN: speckle-type POZ protein-like</fullName>
    </submittedName>
</protein>
<dbReference type="SUPFAM" id="SSF54695">
    <property type="entry name" value="POZ domain"/>
    <property type="match status" value="1"/>
</dbReference>
<evidence type="ECO:0000313" key="4">
    <source>
        <dbReference type="Proteomes" id="UP001652642"/>
    </source>
</evidence>
<evidence type="ECO:0000256" key="1">
    <source>
        <dbReference type="ARBA" id="ARBA00010846"/>
    </source>
</evidence>
<dbReference type="InterPro" id="IPR008974">
    <property type="entry name" value="TRAF-like"/>
</dbReference>
<comment type="similarity">
    <text evidence="1">Belongs to the Tdpoz family.</text>
</comment>
<dbReference type="Proteomes" id="UP001652642">
    <property type="component" value="Chromosome 6"/>
</dbReference>
<dbReference type="InterPro" id="IPR002083">
    <property type="entry name" value="MATH/TRAF_dom"/>
</dbReference>
<name>A0ABM5GPW5_9SAUR</name>
<dbReference type="PANTHER" id="PTHR24413">
    <property type="entry name" value="SPECKLE-TYPE POZ PROTEIN"/>
    <property type="match status" value="1"/>
</dbReference>
<sequence length="412" mass="46922">MAAARDPREAYGSGRGGLRQRRWGQRGTPMRPMVAAEEPSETSGSGNSGESPIYHFVPGSIGGVEEFIKKEVLFEENNRLLQNDELTLLCEGNRIGCRNWFRGNVCKEKLKRVFCLCRCLRVFPNGLSEQRKEYLGVYLLLKSSPEEIGVQAKFKICILNSKGEETNTMDSYLSYVCRESSPSVCSGQYRGVEEFIRKDVVFDDTNRLLRDDELTFFREVNVLEDPVTTSGQNSKIKMKLPECGLADQLGGLWKNSRFTDCCLCMAGQEFQAHEAILAARSPAFSAMFEHEMGESKKNRVEINDVEPEVFKEMMCFIYTGKAPNLDKMADDLLAVADNVSNGRWTRPPPPRFLWPPRWAFSKTNSRPGYIDRPSLQTLHNSLPFFIYSVLCLCKKPLLYINCFYYVFVSRPE</sequence>
<feature type="domain" description="BTB" evidence="3">
    <location>
        <begin position="259"/>
        <end position="321"/>
    </location>
</feature>
<gene>
    <name evidence="5" type="primary">LOC140708234</name>
</gene>
<dbReference type="Gene3D" id="3.30.710.10">
    <property type="entry name" value="Potassium Channel Kv1.1, Chain A"/>
    <property type="match status" value="1"/>
</dbReference>
<dbReference type="InterPro" id="IPR011333">
    <property type="entry name" value="SKP1/BTB/POZ_sf"/>
</dbReference>
<dbReference type="SUPFAM" id="SSF49599">
    <property type="entry name" value="TRAF domain-like"/>
    <property type="match status" value="1"/>
</dbReference>
<evidence type="ECO:0000259" key="3">
    <source>
        <dbReference type="PROSITE" id="PS50097"/>
    </source>
</evidence>
<evidence type="ECO:0000256" key="2">
    <source>
        <dbReference type="SAM" id="MobiDB-lite"/>
    </source>
</evidence>
<feature type="region of interest" description="Disordered" evidence="2">
    <location>
        <begin position="1"/>
        <end position="51"/>
    </location>
</feature>
<keyword evidence="4" id="KW-1185">Reference proteome</keyword>
<organism evidence="4 5">
    <name type="scientific">Pogona vitticeps</name>
    <name type="common">central bearded dragon</name>
    <dbReference type="NCBI Taxonomy" id="103695"/>
    <lineage>
        <taxon>Eukaryota</taxon>
        <taxon>Metazoa</taxon>
        <taxon>Chordata</taxon>
        <taxon>Craniata</taxon>
        <taxon>Vertebrata</taxon>
        <taxon>Euteleostomi</taxon>
        <taxon>Lepidosauria</taxon>
        <taxon>Squamata</taxon>
        <taxon>Bifurcata</taxon>
        <taxon>Unidentata</taxon>
        <taxon>Episquamata</taxon>
        <taxon>Toxicofera</taxon>
        <taxon>Iguania</taxon>
        <taxon>Acrodonta</taxon>
        <taxon>Agamidae</taxon>
        <taxon>Amphibolurinae</taxon>
        <taxon>Pogona</taxon>
    </lineage>
</organism>
<evidence type="ECO:0000313" key="5">
    <source>
        <dbReference type="RefSeq" id="XP_072859708.1"/>
    </source>
</evidence>
<dbReference type="Gene3D" id="2.60.210.10">
    <property type="entry name" value="Apoptosis, Tumor Necrosis Factor Receptor Associated Protein 2, Chain A"/>
    <property type="match status" value="1"/>
</dbReference>
<dbReference type="InterPro" id="IPR000210">
    <property type="entry name" value="BTB/POZ_dom"/>
</dbReference>
<accession>A0ABM5GPW5</accession>
<proteinExistence type="inferred from homology"/>
<dbReference type="Pfam" id="PF22486">
    <property type="entry name" value="MATH_2"/>
    <property type="match status" value="1"/>
</dbReference>
<dbReference type="PROSITE" id="PS50097">
    <property type="entry name" value="BTB"/>
    <property type="match status" value="1"/>
</dbReference>
<reference evidence="5" key="1">
    <citation type="submission" date="2025-08" db="UniProtKB">
        <authorList>
            <consortium name="RefSeq"/>
        </authorList>
    </citation>
    <scope>IDENTIFICATION</scope>
</reference>
<feature type="compositionally biased region" description="Low complexity" evidence="2">
    <location>
        <begin position="41"/>
        <end position="51"/>
    </location>
</feature>
<dbReference type="Pfam" id="PF00651">
    <property type="entry name" value="BTB"/>
    <property type="match status" value="1"/>
</dbReference>